<dbReference type="STRING" id="888832.HMPREF9420_2355"/>
<dbReference type="EMBL" id="AEQO01000177">
    <property type="protein sequence ID" value="EFV03533.1"/>
    <property type="molecule type" value="Genomic_DNA"/>
</dbReference>
<evidence type="ECO:0000313" key="1">
    <source>
        <dbReference type="EMBL" id="EFV03533.1"/>
    </source>
</evidence>
<evidence type="ECO:0000313" key="2">
    <source>
        <dbReference type="Proteomes" id="UP000003874"/>
    </source>
</evidence>
<dbReference type="HOGENOM" id="CLU_592719_0_0_10"/>
<dbReference type="SUPFAM" id="SSF52047">
    <property type="entry name" value="RNI-like"/>
    <property type="match status" value="1"/>
</dbReference>
<proteinExistence type="predicted"/>
<dbReference type="eggNOG" id="ENOG502ZAKY">
    <property type="taxonomic scope" value="Bacteria"/>
</dbReference>
<protein>
    <recommendedName>
        <fullName evidence="3">Leucine Rich Repeat protein</fullName>
    </recommendedName>
</protein>
<gene>
    <name evidence="1" type="ORF">HMPREF9420_2355</name>
</gene>
<dbReference type="InterPro" id="IPR032675">
    <property type="entry name" value="LRR_dom_sf"/>
</dbReference>
<dbReference type="Proteomes" id="UP000003874">
    <property type="component" value="Unassembled WGS sequence"/>
</dbReference>
<accession>E6MS87</accession>
<organism evidence="1 2">
    <name type="scientific">Segatella salivae DSM 15606</name>
    <dbReference type="NCBI Taxonomy" id="888832"/>
    <lineage>
        <taxon>Bacteria</taxon>
        <taxon>Pseudomonadati</taxon>
        <taxon>Bacteroidota</taxon>
        <taxon>Bacteroidia</taxon>
        <taxon>Bacteroidales</taxon>
        <taxon>Prevotellaceae</taxon>
        <taxon>Segatella</taxon>
    </lineage>
</organism>
<evidence type="ECO:0008006" key="3">
    <source>
        <dbReference type="Google" id="ProtNLM"/>
    </source>
</evidence>
<dbReference type="Gene3D" id="3.80.10.10">
    <property type="entry name" value="Ribonuclease Inhibitor"/>
    <property type="match status" value="1"/>
</dbReference>
<sequence>MGIVLSIFKFYLCTNIIIVMKKKSILLSLVALCVLALSSCSDKNDAPSFSSQALQNAELVNVLKAKGFTFNEKGQLELNDLAQNTQSLDLSGTKLKDLTGLDVFPNLHELKLANNGYGPTFDFDSIPAKITAIDLTGNEIYDYNHLVKVDVAENGEETVTPQHSINKLLLPATARFNSRDLVPFYRHNQNDIVSGKVEMKMVDEHGKVQPYNTLRTIPDVAVLKYIKETFPSIMASDGQHVDLSKHLSLADKSKTFYLIVGATIAQQPTSVEGMQYIVSNPSWEGIDCRIILKEKLPLPYFYVSSKLQKLFLQNVKTSIINTQDAHDLYEMAVRKVDGLRDIDLSVSTLFGQRDKDKEMSDMVGSFVEIIDCPDVENLKLPNKTDLHALHLGVLVAPKLRALDFSNFIGISTIELGRLNPACKLTYPTTLKHWYDYGGYVPDADLNTTFVITEDVFNRQETKSFIKKFYLDRTPQRLSDYDAFLYGDLFKPEIRGIFWTHEKYISQIKK</sequence>
<dbReference type="AlphaFoldDB" id="E6MS87"/>
<keyword evidence="2" id="KW-1185">Reference proteome</keyword>
<reference evidence="1 2" key="1">
    <citation type="submission" date="2010-12" db="EMBL/GenBank/DDBJ databases">
        <authorList>
            <person name="Muzny D."/>
            <person name="Qin X."/>
            <person name="Deng J."/>
            <person name="Jiang H."/>
            <person name="Liu Y."/>
            <person name="Qu J."/>
            <person name="Song X.-Z."/>
            <person name="Zhang L."/>
            <person name="Thornton R."/>
            <person name="Coyle M."/>
            <person name="Francisco L."/>
            <person name="Jackson L."/>
            <person name="Javaid M."/>
            <person name="Korchina V."/>
            <person name="Kovar C."/>
            <person name="Mata R."/>
            <person name="Mathew T."/>
            <person name="Ngo R."/>
            <person name="Nguyen L."/>
            <person name="Nguyen N."/>
            <person name="Okwuonu G."/>
            <person name="Ongeri F."/>
            <person name="Pham C."/>
            <person name="Simmons D."/>
            <person name="Wilczek-Boney K."/>
            <person name="Hale W."/>
            <person name="Jakkamsetti A."/>
            <person name="Pham P."/>
            <person name="Ruth R."/>
            <person name="San Lucas F."/>
            <person name="Warren J."/>
            <person name="Zhang J."/>
            <person name="Zhao Z."/>
            <person name="Zhou C."/>
            <person name="Zhu D."/>
            <person name="Lee S."/>
            <person name="Bess C."/>
            <person name="Blankenburg K."/>
            <person name="Forbes L."/>
            <person name="Fu Q."/>
            <person name="Gubbala S."/>
            <person name="Hirani K."/>
            <person name="Jayaseelan J.C."/>
            <person name="Lara F."/>
            <person name="Munidasa M."/>
            <person name="Palculict T."/>
            <person name="Patil S."/>
            <person name="Pu L.-L."/>
            <person name="Saada N."/>
            <person name="Tang L."/>
            <person name="Weissenberger G."/>
            <person name="Zhu Y."/>
            <person name="Hemphill L."/>
            <person name="Shang Y."/>
            <person name="Youmans B."/>
            <person name="Ayvaz T."/>
            <person name="Ross M."/>
            <person name="Santibanez J."/>
            <person name="Aqrawi P."/>
            <person name="Gross S."/>
            <person name="Joshi V."/>
            <person name="Fowler G."/>
            <person name="Nazareth L."/>
            <person name="Reid J."/>
            <person name="Worley K."/>
            <person name="Petrosino J."/>
            <person name="Highlander S."/>
            <person name="Gibbs R."/>
        </authorList>
    </citation>
    <scope>NUCLEOTIDE SEQUENCE [LARGE SCALE GENOMIC DNA]</scope>
    <source>
        <strain evidence="1 2">DSM 15606</strain>
    </source>
</reference>
<name>E6MS87_9BACT</name>
<comment type="caution">
    <text evidence="1">The sequence shown here is derived from an EMBL/GenBank/DDBJ whole genome shotgun (WGS) entry which is preliminary data.</text>
</comment>